<dbReference type="EMBL" id="CAXHTB010000003">
    <property type="protein sequence ID" value="CAL0303199.1"/>
    <property type="molecule type" value="Genomic_DNA"/>
</dbReference>
<comment type="caution">
    <text evidence="1">The sequence shown here is derived from an EMBL/GenBank/DDBJ whole genome shotgun (WGS) entry which is preliminary data.</text>
</comment>
<gene>
    <name evidence="1" type="ORF">LLUT_LOCUS4259</name>
</gene>
<organism evidence="1 2">
    <name type="scientific">Lupinus luteus</name>
    <name type="common">European yellow lupine</name>
    <dbReference type="NCBI Taxonomy" id="3873"/>
    <lineage>
        <taxon>Eukaryota</taxon>
        <taxon>Viridiplantae</taxon>
        <taxon>Streptophyta</taxon>
        <taxon>Embryophyta</taxon>
        <taxon>Tracheophyta</taxon>
        <taxon>Spermatophyta</taxon>
        <taxon>Magnoliopsida</taxon>
        <taxon>eudicotyledons</taxon>
        <taxon>Gunneridae</taxon>
        <taxon>Pentapetalae</taxon>
        <taxon>rosids</taxon>
        <taxon>fabids</taxon>
        <taxon>Fabales</taxon>
        <taxon>Fabaceae</taxon>
        <taxon>Papilionoideae</taxon>
        <taxon>50 kb inversion clade</taxon>
        <taxon>genistoids sensu lato</taxon>
        <taxon>core genistoids</taxon>
        <taxon>Genisteae</taxon>
        <taxon>Lupinus</taxon>
    </lineage>
</organism>
<sequence>MAIYRIPFVSDCSLWWKGVVKIGNGVDLENNWFQQNIFKILGNGMSPILPAAAVSNSTQTLSASFNGRTASHFAAANLETTVDRVVVEAPVVVLPVSEVPAGSASLLGGAAVIADCTEALRYIFCYAKVTKLVHGRGCYGFRWFGRFS</sequence>
<accession>A0AAV1W189</accession>
<evidence type="ECO:0000313" key="2">
    <source>
        <dbReference type="Proteomes" id="UP001497480"/>
    </source>
</evidence>
<proteinExistence type="predicted"/>
<dbReference type="Proteomes" id="UP001497480">
    <property type="component" value="Unassembled WGS sequence"/>
</dbReference>
<reference evidence="1 2" key="1">
    <citation type="submission" date="2024-03" db="EMBL/GenBank/DDBJ databases">
        <authorList>
            <person name="Martinez-Hernandez J."/>
        </authorList>
    </citation>
    <scope>NUCLEOTIDE SEQUENCE [LARGE SCALE GENOMIC DNA]</scope>
</reference>
<name>A0AAV1W189_LUPLU</name>
<evidence type="ECO:0000313" key="1">
    <source>
        <dbReference type="EMBL" id="CAL0303199.1"/>
    </source>
</evidence>
<keyword evidence="2" id="KW-1185">Reference proteome</keyword>
<dbReference type="AlphaFoldDB" id="A0AAV1W189"/>
<protein>
    <submittedName>
        <fullName evidence="1">Uncharacterized protein</fullName>
    </submittedName>
</protein>